<keyword evidence="1" id="KW-0812">Transmembrane</keyword>
<dbReference type="PANTHER" id="PTHR37540">
    <property type="entry name" value="TRANSCRIPTION FACTOR (ACR-2), PUTATIVE-RELATED-RELATED"/>
    <property type="match status" value="1"/>
</dbReference>
<organism evidence="2 3">
    <name type="scientific">Cladophialophora psammophila CBS 110553</name>
    <dbReference type="NCBI Taxonomy" id="1182543"/>
    <lineage>
        <taxon>Eukaryota</taxon>
        <taxon>Fungi</taxon>
        <taxon>Dikarya</taxon>
        <taxon>Ascomycota</taxon>
        <taxon>Pezizomycotina</taxon>
        <taxon>Eurotiomycetes</taxon>
        <taxon>Chaetothyriomycetidae</taxon>
        <taxon>Chaetothyriales</taxon>
        <taxon>Herpotrichiellaceae</taxon>
        <taxon>Cladophialophora</taxon>
    </lineage>
</organism>
<accession>W9XQK7</accession>
<evidence type="ECO:0008006" key="4">
    <source>
        <dbReference type="Google" id="ProtNLM"/>
    </source>
</evidence>
<dbReference type="GeneID" id="19188488"/>
<dbReference type="PANTHER" id="PTHR37540:SF5">
    <property type="entry name" value="TRANSCRIPTION FACTOR DOMAIN-CONTAINING PROTEIN"/>
    <property type="match status" value="1"/>
</dbReference>
<dbReference type="OrthoDB" id="4128586at2759"/>
<comment type="caution">
    <text evidence="2">The sequence shown here is derived from an EMBL/GenBank/DDBJ whole genome shotgun (WGS) entry which is preliminary data.</text>
</comment>
<gene>
    <name evidence="2" type="ORF">A1O5_03760</name>
</gene>
<protein>
    <recommendedName>
        <fullName evidence="4">Transcription factor domain-containing protein</fullName>
    </recommendedName>
</protein>
<dbReference type="RefSeq" id="XP_007742561.1">
    <property type="nucleotide sequence ID" value="XM_007744371.1"/>
</dbReference>
<evidence type="ECO:0000256" key="1">
    <source>
        <dbReference type="SAM" id="Phobius"/>
    </source>
</evidence>
<sequence length="112" mass="12063">MAKYEDYFHVMLALASLAHYAVVASPGTPLPGLAFLHIGRAMSKLRHRLASPDARPDDGVILTILQLAMFERGLGNDVASKAHKVQVNQMVASRGGIDHLGLKSSVRATLTM</sequence>
<keyword evidence="3" id="KW-1185">Reference proteome</keyword>
<keyword evidence="1" id="KW-0472">Membrane</keyword>
<dbReference type="EMBL" id="AMGX01000005">
    <property type="protein sequence ID" value="EXJ72614.1"/>
    <property type="molecule type" value="Genomic_DNA"/>
</dbReference>
<keyword evidence="1" id="KW-1133">Transmembrane helix</keyword>
<dbReference type="Proteomes" id="UP000019471">
    <property type="component" value="Unassembled WGS sequence"/>
</dbReference>
<evidence type="ECO:0000313" key="2">
    <source>
        <dbReference type="EMBL" id="EXJ72614.1"/>
    </source>
</evidence>
<name>W9XQK7_9EURO</name>
<reference evidence="2 3" key="1">
    <citation type="submission" date="2013-03" db="EMBL/GenBank/DDBJ databases">
        <title>The Genome Sequence of Cladophialophora psammophila CBS 110553.</title>
        <authorList>
            <consortium name="The Broad Institute Genomics Platform"/>
            <person name="Cuomo C."/>
            <person name="de Hoog S."/>
            <person name="Gorbushina A."/>
            <person name="Walker B."/>
            <person name="Young S.K."/>
            <person name="Zeng Q."/>
            <person name="Gargeya S."/>
            <person name="Fitzgerald M."/>
            <person name="Haas B."/>
            <person name="Abouelleil A."/>
            <person name="Allen A.W."/>
            <person name="Alvarado L."/>
            <person name="Arachchi H.M."/>
            <person name="Berlin A.M."/>
            <person name="Chapman S.B."/>
            <person name="Gainer-Dewar J."/>
            <person name="Goldberg J."/>
            <person name="Griggs A."/>
            <person name="Gujja S."/>
            <person name="Hansen M."/>
            <person name="Howarth C."/>
            <person name="Imamovic A."/>
            <person name="Ireland A."/>
            <person name="Larimer J."/>
            <person name="McCowan C."/>
            <person name="Murphy C."/>
            <person name="Pearson M."/>
            <person name="Poon T.W."/>
            <person name="Priest M."/>
            <person name="Roberts A."/>
            <person name="Saif S."/>
            <person name="Shea T."/>
            <person name="Sisk P."/>
            <person name="Sykes S."/>
            <person name="Wortman J."/>
            <person name="Nusbaum C."/>
            <person name="Birren B."/>
        </authorList>
    </citation>
    <scope>NUCLEOTIDE SEQUENCE [LARGE SCALE GENOMIC DNA]</scope>
    <source>
        <strain evidence="2 3">CBS 110553</strain>
    </source>
</reference>
<feature type="transmembrane region" description="Helical" evidence="1">
    <location>
        <begin position="12"/>
        <end position="38"/>
    </location>
</feature>
<dbReference type="HOGENOM" id="CLU_2145610_0_0_1"/>
<proteinExistence type="predicted"/>
<dbReference type="AlphaFoldDB" id="W9XQK7"/>
<evidence type="ECO:0000313" key="3">
    <source>
        <dbReference type="Proteomes" id="UP000019471"/>
    </source>
</evidence>